<dbReference type="EMBL" id="JANBUW010000021">
    <property type="protein sequence ID" value="KAJ2850925.1"/>
    <property type="molecule type" value="Genomic_DNA"/>
</dbReference>
<accession>A0A9W8I9I8</accession>
<evidence type="ECO:0000313" key="2">
    <source>
        <dbReference type="EMBL" id="KAJ2850925.1"/>
    </source>
</evidence>
<dbReference type="Proteomes" id="UP001139887">
    <property type="component" value="Unassembled WGS sequence"/>
</dbReference>
<evidence type="ECO:0000256" key="1">
    <source>
        <dbReference type="SAM" id="MobiDB-lite"/>
    </source>
</evidence>
<reference evidence="2" key="1">
    <citation type="submission" date="2022-07" db="EMBL/GenBank/DDBJ databases">
        <title>Phylogenomic reconstructions and comparative analyses of Kickxellomycotina fungi.</title>
        <authorList>
            <person name="Reynolds N.K."/>
            <person name="Stajich J.E."/>
            <person name="Barry K."/>
            <person name="Grigoriev I.V."/>
            <person name="Crous P."/>
            <person name="Smith M.E."/>
        </authorList>
    </citation>
    <scope>NUCLEOTIDE SEQUENCE</scope>
    <source>
        <strain evidence="2">NRRL 1566</strain>
    </source>
</reference>
<feature type="region of interest" description="Disordered" evidence="1">
    <location>
        <begin position="181"/>
        <end position="214"/>
    </location>
</feature>
<gene>
    <name evidence="2" type="ORF">IWW36_001551</name>
</gene>
<protein>
    <submittedName>
        <fullName evidence="2">Uncharacterized protein</fullName>
    </submittedName>
</protein>
<dbReference type="AlphaFoldDB" id="A0A9W8I9I8"/>
<name>A0A9W8I9I8_9FUNG</name>
<comment type="caution">
    <text evidence="2">The sequence shown here is derived from an EMBL/GenBank/DDBJ whole genome shotgun (WGS) entry which is preliminary data.</text>
</comment>
<dbReference type="OrthoDB" id="5596480at2759"/>
<sequence>MGTCMQQLSLVDSATHADNVVETAKRILYLRTTTQIDELMNYASTAIHQRWDFLGPTTAQAPNADLFQQIDSALQWTSSSSSIGDYIRHAHFALELTEDQAEILNAANVRFRFLDRNTAYAAVPFATFDEQKEAFVVELVWEDSQWKYADVRAVEGTLPGHVTVAEAIAAAETEFPEAALNSSDDDYWGQYSDSESGDNKEAAAGGSKPAATTAADANTHHLMASSLEHALAAAATAARAIGIGEHDFLELAAKSYHQ</sequence>
<evidence type="ECO:0000313" key="3">
    <source>
        <dbReference type="Proteomes" id="UP001139887"/>
    </source>
</evidence>
<keyword evidence="3" id="KW-1185">Reference proteome</keyword>
<proteinExistence type="predicted"/>
<organism evidence="2 3">
    <name type="scientific">Coemansia brasiliensis</name>
    <dbReference type="NCBI Taxonomy" id="2650707"/>
    <lineage>
        <taxon>Eukaryota</taxon>
        <taxon>Fungi</taxon>
        <taxon>Fungi incertae sedis</taxon>
        <taxon>Zoopagomycota</taxon>
        <taxon>Kickxellomycotina</taxon>
        <taxon>Kickxellomycetes</taxon>
        <taxon>Kickxellales</taxon>
        <taxon>Kickxellaceae</taxon>
        <taxon>Coemansia</taxon>
    </lineage>
</organism>